<reference evidence="1" key="1">
    <citation type="submission" date="2012-02" db="EMBL/GenBank/DDBJ databases">
        <title>Whole genome shotgun sequence of Gordonia otitidis NBRC 100426.</title>
        <authorList>
            <person name="Yoshida I."/>
            <person name="Hosoyama A."/>
            <person name="Tsuchikane K."/>
            <person name="Katsumata H."/>
            <person name="Yamazaki S."/>
            <person name="Fujita N."/>
        </authorList>
    </citation>
    <scope>NUCLEOTIDE SEQUENCE [LARGE SCALE GENOMIC DNA]</scope>
    <source>
        <strain evidence="1">NBRC 100426</strain>
    </source>
</reference>
<dbReference type="STRING" id="1108044.GOOTI_034_00100"/>
<protein>
    <submittedName>
        <fullName evidence="1">Uncharacterized protein</fullName>
    </submittedName>
</protein>
<comment type="caution">
    <text evidence="1">The sequence shown here is derived from an EMBL/GenBank/DDBJ whole genome shotgun (WGS) entry which is preliminary data.</text>
</comment>
<dbReference type="OrthoDB" id="9869315at2"/>
<keyword evidence="2" id="KW-1185">Reference proteome</keyword>
<dbReference type="AlphaFoldDB" id="H5THI5"/>
<sequence length="256" mass="28655">MPKTAASASSLSWIQGMRPPREGEAHALSWQELLFRRLTGRWEGIPSGENTLHAEAILGFPQRMTYFFIGRCVPSFGSNAIASHPDRNAWPVRALSTPFDTGALAKGGKIAVEPELKAATCKAYVSNHTYVNEGYIDPMTTWLNTAFKSPTDYPDGRKPRHHAVSGIRLDQCAGDDRVWTWEGRLPTTDYPESPLPVRRVFFSSGSRQPYMDWVRATNLATMSERTMHMRQVYAYSDEVDDAALGMLDFLRGELAP</sequence>
<gene>
    <name evidence="1" type="ORF">GOOTI_034_00100</name>
</gene>
<dbReference type="Proteomes" id="UP000005038">
    <property type="component" value="Unassembled WGS sequence"/>
</dbReference>
<name>H5THI5_GORO1</name>
<dbReference type="EMBL" id="BAFB01000034">
    <property type="protein sequence ID" value="GAB32943.1"/>
    <property type="molecule type" value="Genomic_DNA"/>
</dbReference>
<evidence type="ECO:0000313" key="2">
    <source>
        <dbReference type="Proteomes" id="UP000005038"/>
    </source>
</evidence>
<evidence type="ECO:0000313" key="1">
    <source>
        <dbReference type="EMBL" id="GAB32943.1"/>
    </source>
</evidence>
<proteinExistence type="predicted"/>
<dbReference type="RefSeq" id="WP_007237204.1">
    <property type="nucleotide sequence ID" value="NZ_BAFB01000034.1"/>
</dbReference>
<organism evidence="1 2">
    <name type="scientific">Gordonia otitidis (strain DSM 44809 / CCUG 52243 / JCM 12355 / NBRC 100426 / IFM 10032)</name>
    <dbReference type="NCBI Taxonomy" id="1108044"/>
    <lineage>
        <taxon>Bacteria</taxon>
        <taxon>Bacillati</taxon>
        <taxon>Actinomycetota</taxon>
        <taxon>Actinomycetes</taxon>
        <taxon>Mycobacteriales</taxon>
        <taxon>Gordoniaceae</taxon>
        <taxon>Gordonia</taxon>
    </lineage>
</organism>
<accession>H5THI5</accession>